<dbReference type="EMBL" id="LAZR01052303">
    <property type="protein sequence ID" value="KKK83265.1"/>
    <property type="molecule type" value="Genomic_DNA"/>
</dbReference>
<dbReference type="GO" id="GO:0004803">
    <property type="term" value="F:transposase activity"/>
    <property type="evidence" value="ECO:0007669"/>
    <property type="project" value="InterPro"/>
</dbReference>
<evidence type="ECO:0000313" key="2">
    <source>
        <dbReference type="EMBL" id="KKK83265.1"/>
    </source>
</evidence>
<comment type="caution">
    <text evidence="2">The sequence shown here is derived from an EMBL/GenBank/DDBJ whole genome shotgun (WGS) entry which is preliminary data.</text>
</comment>
<dbReference type="InterPro" id="IPR002525">
    <property type="entry name" value="Transp_IS110-like_N"/>
</dbReference>
<dbReference type="GO" id="GO:0006313">
    <property type="term" value="P:DNA transposition"/>
    <property type="evidence" value="ECO:0007669"/>
    <property type="project" value="InterPro"/>
</dbReference>
<accession>A0A0F8ZBE4</accession>
<dbReference type="AlphaFoldDB" id="A0A0F8ZBE4"/>
<protein>
    <recommendedName>
        <fullName evidence="1">Transposase IS110-like N-terminal domain-containing protein</fullName>
    </recommendedName>
</protein>
<sequence>MQAQIKKLDFTGQNIYAGIDVHKKSWKVSIYSEELHHKTFSQPPKPEVLHQYLAKHFPKGTYYSVYEAGFCGFWIHDKLQSFGVNNIVVNPADVPTTDKEKKRKTDRVDSNKLARHLRNRDLEAIYIHKRDVLEDRVLLRMRRMLVKDLTRYKNRIKADLHFFGIEIPEQFNKNQSYWSKRFLGWLNELKFHRWSGTDSFKILIEQVITLRKNLLEMNKKVRALSKDKYYHKREALLKTIPGIG</sequence>
<dbReference type="PANTHER" id="PTHR33055">
    <property type="entry name" value="TRANSPOSASE FOR INSERTION SEQUENCE ELEMENT IS1111A"/>
    <property type="match status" value="1"/>
</dbReference>
<dbReference type="InterPro" id="IPR047650">
    <property type="entry name" value="Transpos_IS110"/>
</dbReference>
<name>A0A0F8ZBE4_9ZZZZ</name>
<gene>
    <name evidence="2" type="ORF">LCGC14_2795100</name>
</gene>
<feature type="non-terminal residue" evidence="2">
    <location>
        <position position="244"/>
    </location>
</feature>
<dbReference type="GO" id="GO:0003677">
    <property type="term" value="F:DNA binding"/>
    <property type="evidence" value="ECO:0007669"/>
    <property type="project" value="InterPro"/>
</dbReference>
<dbReference type="Pfam" id="PF01548">
    <property type="entry name" value="DEDD_Tnp_IS110"/>
    <property type="match status" value="1"/>
</dbReference>
<proteinExistence type="predicted"/>
<organism evidence="2">
    <name type="scientific">marine sediment metagenome</name>
    <dbReference type="NCBI Taxonomy" id="412755"/>
    <lineage>
        <taxon>unclassified sequences</taxon>
        <taxon>metagenomes</taxon>
        <taxon>ecological metagenomes</taxon>
    </lineage>
</organism>
<feature type="domain" description="Transposase IS110-like N-terminal" evidence="1">
    <location>
        <begin position="17"/>
        <end position="160"/>
    </location>
</feature>
<evidence type="ECO:0000259" key="1">
    <source>
        <dbReference type="Pfam" id="PF01548"/>
    </source>
</evidence>
<reference evidence="2" key="1">
    <citation type="journal article" date="2015" name="Nature">
        <title>Complex archaea that bridge the gap between prokaryotes and eukaryotes.</title>
        <authorList>
            <person name="Spang A."/>
            <person name="Saw J.H."/>
            <person name="Jorgensen S.L."/>
            <person name="Zaremba-Niedzwiedzka K."/>
            <person name="Martijn J."/>
            <person name="Lind A.E."/>
            <person name="van Eijk R."/>
            <person name="Schleper C."/>
            <person name="Guy L."/>
            <person name="Ettema T.J."/>
        </authorList>
    </citation>
    <scope>NUCLEOTIDE SEQUENCE</scope>
</reference>